<proteinExistence type="inferred from homology"/>
<protein>
    <submittedName>
        <fullName evidence="9">Uncharacterized protein</fullName>
    </submittedName>
</protein>
<dbReference type="InterPro" id="IPR007227">
    <property type="entry name" value="Cell_shape_determining_MreD"/>
</dbReference>
<keyword evidence="3" id="KW-1003">Cell membrane</keyword>
<evidence type="ECO:0000256" key="1">
    <source>
        <dbReference type="ARBA" id="ARBA00004651"/>
    </source>
</evidence>
<sequence>MWFKYLIIILLLYFFALLQNSFFAHFNLFGAVPNLVFVFFFLLVFFEKPDKNLRVIFYAIIAGLFLDVFSCAYLGASIILLIIIGFLIKKIQSLLKEKKDKHPFVYFLSLFLILLVIYDLLMPHLDMSFGIYFFGRMIYSLLFATAGFHVCKKIVKKDNVI</sequence>
<dbReference type="AlphaFoldDB" id="A0A0G0ZDY2"/>
<reference evidence="9 10" key="1">
    <citation type="journal article" date="2015" name="Nature">
        <title>rRNA introns, odd ribosomes, and small enigmatic genomes across a large radiation of phyla.</title>
        <authorList>
            <person name="Brown C.T."/>
            <person name="Hug L.A."/>
            <person name="Thomas B.C."/>
            <person name="Sharon I."/>
            <person name="Castelle C.J."/>
            <person name="Singh A."/>
            <person name="Wilkins M.J."/>
            <person name="Williams K.H."/>
            <person name="Banfield J.F."/>
        </authorList>
    </citation>
    <scope>NUCLEOTIDE SEQUENCE [LARGE SCALE GENOMIC DNA]</scope>
</reference>
<keyword evidence="6 8" id="KW-1133">Transmembrane helix</keyword>
<keyword evidence="4 8" id="KW-0812">Transmembrane</keyword>
<keyword evidence="5" id="KW-0133">Cell shape</keyword>
<feature type="transmembrane region" description="Helical" evidence="8">
    <location>
        <begin position="28"/>
        <end position="46"/>
    </location>
</feature>
<dbReference type="EMBL" id="LCBN01000080">
    <property type="protein sequence ID" value="KKS11218.1"/>
    <property type="molecule type" value="Genomic_DNA"/>
</dbReference>
<dbReference type="Pfam" id="PF04093">
    <property type="entry name" value="MreD"/>
    <property type="match status" value="1"/>
</dbReference>
<comment type="similarity">
    <text evidence="2">Belongs to the MreD family.</text>
</comment>
<name>A0A0G0ZDY2_9BACT</name>
<evidence type="ECO:0000256" key="2">
    <source>
        <dbReference type="ARBA" id="ARBA00007776"/>
    </source>
</evidence>
<dbReference type="Proteomes" id="UP000034753">
    <property type="component" value="Unassembled WGS sequence"/>
</dbReference>
<comment type="subcellular location">
    <subcellularLocation>
        <location evidence="1">Cell membrane</location>
        <topology evidence="1">Multi-pass membrane protein</topology>
    </subcellularLocation>
</comment>
<evidence type="ECO:0000256" key="6">
    <source>
        <dbReference type="ARBA" id="ARBA00022989"/>
    </source>
</evidence>
<evidence type="ECO:0000313" key="9">
    <source>
        <dbReference type="EMBL" id="KKS11218.1"/>
    </source>
</evidence>
<dbReference type="GO" id="GO:0005886">
    <property type="term" value="C:plasma membrane"/>
    <property type="evidence" value="ECO:0007669"/>
    <property type="project" value="UniProtKB-SubCell"/>
</dbReference>
<evidence type="ECO:0000256" key="8">
    <source>
        <dbReference type="SAM" id="Phobius"/>
    </source>
</evidence>
<feature type="transmembrane region" description="Helical" evidence="8">
    <location>
        <begin position="58"/>
        <end position="83"/>
    </location>
</feature>
<keyword evidence="7 8" id="KW-0472">Membrane</keyword>
<feature type="transmembrane region" description="Helical" evidence="8">
    <location>
        <begin position="131"/>
        <end position="151"/>
    </location>
</feature>
<organism evidence="9 10">
    <name type="scientific">Candidatus Daviesbacteria bacterium GW2011_GWB1_41_5</name>
    <dbReference type="NCBI Taxonomy" id="1618429"/>
    <lineage>
        <taxon>Bacteria</taxon>
        <taxon>Candidatus Daviesiibacteriota</taxon>
    </lineage>
</organism>
<feature type="transmembrane region" description="Helical" evidence="8">
    <location>
        <begin position="6"/>
        <end position="23"/>
    </location>
</feature>
<evidence type="ECO:0000256" key="7">
    <source>
        <dbReference type="ARBA" id="ARBA00023136"/>
    </source>
</evidence>
<feature type="transmembrane region" description="Helical" evidence="8">
    <location>
        <begin position="104"/>
        <end position="125"/>
    </location>
</feature>
<comment type="caution">
    <text evidence="9">The sequence shown here is derived from an EMBL/GenBank/DDBJ whole genome shotgun (WGS) entry which is preliminary data.</text>
</comment>
<evidence type="ECO:0000313" key="10">
    <source>
        <dbReference type="Proteomes" id="UP000034753"/>
    </source>
</evidence>
<gene>
    <name evidence="9" type="ORF">UU67_C0080G0004</name>
</gene>
<evidence type="ECO:0000256" key="4">
    <source>
        <dbReference type="ARBA" id="ARBA00022692"/>
    </source>
</evidence>
<evidence type="ECO:0000256" key="5">
    <source>
        <dbReference type="ARBA" id="ARBA00022960"/>
    </source>
</evidence>
<evidence type="ECO:0000256" key="3">
    <source>
        <dbReference type="ARBA" id="ARBA00022475"/>
    </source>
</evidence>
<dbReference type="NCBIfam" id="TIGR03426">
    <property type="entry name" value="shape_MreD"/>
    <property type="match status" value="1"/>
</dbReference>
<dbReference type="GO" id="GO:0008360">
    <property type="term" value="P:regulation of cell shape"/>
    <property type="evidence" value="ECO:0007669"/>
    <property type="project" value="UniProtKB-KW"/>
</dbReference>
<accession>A0A0G0ZDY2</accession>